<dbReference type="Pfam" id="PF00001">
    <property type="entry name" value="7tm_1"/>
    <property type="match status" value="1"/>
</dbReference>
<feature type="transmembrane region" description="Helical" evidence="12">
    <location>
        <begin position="404"/>
        <end position="427"/>
    </location>
</feature>
<feature type="transmembrane region" description="Helical" evidence="12">
    <location>
        <begin position="222"/>
        <end position="246"/>
    </location>
</feature>
<evidence type="ECO:0000256" key="12">
    <source>
        <dbReference type="SAM" id="Phobius"/>
    </source>
</evidence>
<evidence type="ECO:0000256" key="11">
    <source>
        <dbReference type="SAM" id="MobiDB-lite"/>
    </source>
</evidence>
<evidence type="ECO:0000256" key="2">
    <source>
        <dbReference type="ARBA" id="ARBA00010663"/>
    </source>
</evidence>
<proteinExistence type="inferred from homology"/>
<dbReference type="EMBL" id="JAPTSV010000007">
    <property type="protein sequence ID" value="KAJ1526059.1"/>
    <property type="molecule type" value="Genomic_DNA"/>
</dbReference>
<keyword evidence="8 10" id="KW-0675">Receptor</keyword>
<dbReference type="Proteomes" id="UP001075354">
    <property type="component" value="Chromosome 7"/>
</dbReference>
<dbReference type="InterPro" id="IPR000276">
    <property type="entry name" value="GPCR_Rhodpsn"/>
</dbReference>
<keyword evidence="9 10" id="KW-0807">Transducer</keyword>
<name>A0AAV7XJ09_9NEOP</name>
<dbReference type="SMART" id="SM01381">
    <property type="entry name" value="7TM_GPCR_Srsx"/>
    <property type="match status" value="1"/>
</dbReference>
<comment type="subcellular location">
    <subcellularLocation>
        <location evidence="1">Cell membrane</location>
        <topology evidence="1">Multi-pass membrane protein</topology>
    </subcellularLocation>
</comment>
<feature type="transmembrane region" description="Helical" evidence="12">
    <location>
        <begin position="180"/>
        <end position="202"/>
    </location>
</feature>
<keyword evidence="15" id="KW-1185">Reference proteome</keyword>
<evidence type="ECO:0000313" key="14">
    <source>
        <dbReference type="EMBL" id="KAJ1526059.1"/>
    </source>
</evidence>
<dbReference type="PRINTS" id="PR00237">
    <property type="entry name" value="GPCRRHODOPSN"/>
</dbReference>
<feature type="compositionally biased region" description="Gly residues" evidence="11">
    <location>
        <begin position="331"/>
        <end position="341"/>
    </location>
</feature>
<dbReference type="GO" id="GO:0005886">
    <property type="term" value="C:plasma membrane"/>
    <property type="evidence" value="ECO:0007669"/>
    <property type="project" value="UniProtKB-SubCell"/>
</dbReference>
<evidence type="ECO:0000256" key="9">
    <source>
        <dbReference type="ARBA" id="ARBA00023224"/>
    </source>
</evidence>
<evidence type="ECO:0000256" key="1">
    <source>
        <dbReference type="ARBA" id="ARBA00004651"/>
    </source>
</evidence>
<evidence type="ECO:0000256" key="5">
    <source>
        <dbReference type="ARBA" id="ARBA00022989"/>
    </source>
</evidence>
<accession>A0AAV7XJ09</accession>
<dbReference type="GO" id="GO:0043410">
    <property type="term" value="P:positive regulation of MAPK cascade"/>
    <property type="evidence" value="ECO:0007669"/>
    <property type="project" value="TreeGrafter"/>
</dbReference>
<gene>
    <name evidence="14" type="ORF">ONE63_009225</name>
</gene>
<dbReference type="AlphaFoldDB" id="A0AAV7XJ09"/>
<feature type="transmembrane region" description="Helical" evidence="12">
    <location>
        <begin position="99"/>
        <end position="118"/>
    </location>
</feature>
<dbReference type="InterPro" id="IPR017452">
    <property type="entry name" value="GPCR_Rhodpsn_7TM"/>
</dbReference>
<evidence type="ECO:0000256" key="7">
    <source>
        <dbReference type="ARBA" id="ARBA00023136"/>
    </source>
</evidence>
<dbReference type="PANTHER" id="PTHR24248">
    <property type="entry name" value="ADRENERGIC RECEPTOR-RELATED G-PROTEIN COUPLED RECEPTOR"/>
    <property type="match status" value="1"/>
</dbReference>
<dbReference type="PROSITE" id="PS50262">
    <property type="entry name" value="G_PROTEIN_RECEP_F1_2"/>
    <property type="match status" value="1"/>
</dbReference>
<evidence type="ECO:0000256" key="6">
    <source>
        <dbReference type="ARBA" id="ARBA00023040"/>
    </source>
</evidence>
<keyword evidence="3" id="KW-1003">Cell membrane</keyword>
<dbReference type="GO" id="GO:0004930">
    <property type="term" value="F:G protein-coupled receptor activity"/>
    <property type="evidence" value="ECO:0007669"/>
    <property type="project" value="UniProtKB-KW"/>
</dbReference>
<evidence type="ECO:0000256" key="4">
    <source>
        <dbReference type="ARBA" id="ARBA00022692"/>
    </source>
</evidence>
<comment type="similarity">
    <text evidence="2 10">Belongs to the G-protein coupled receptor 1 family.</text>
</comment>
<reference evidence="14" key="1">
    <citation type="submission" date="2022-12" db="EMBL/GenBank/DDBJ databases">
        <title>Chromosome-level genome assembly of the bean flower thrips Megalurothrips usitatus.</title>
        <authorList>
            <person name="Ma L."/>
            <person name="Liu Q."/>
            <person name="Li H."/>
            <person name="Cai W."/>
        </authorList>
    </citation>
    <scope>NUCLEOTIDE SEQUENCE</scope>
    <source>
        <strain evidence="14">Cailab_2022a</strain>
    </source>
</reference>
<evidence type="ECO:0000259" key="13">
    <source>
        <dbReference type="PROSITE" id="PS50262"/>
    </source>
</evidence>
<feature type="domain" description="G-protein coupled receptors family 1 profile" evidence="13">
    <location>
        <begin position="79"/>
        <end position="424"/>
    </location>
</feature>
<keyword evidence="7 12" id="KW-0472">Membrane</keyword>
<feature type="transmembrane region" description="Helical" evidence="12">
    <location>
        <begin position="370"/>
        <end position="392"/>
    </location>
</feature>
<dbReference type="PANTHER" id="PTHR24248:SF185">
    <property type="entry name" value="DOPAMINE RECEPTOR 2"/>
    <property type="match status" value="1"/>
</dbReference>
<feature type="compositionally biased region" description="Polar residues" evidence="11">
    <location>
        <begin position="295"/>
        <end position="310"/>
    </location>
</feature>
<keyword evidence="4 10" id="KW-0812">Transmembrane</keyword>
<dbReference type="GO" id="GO:0071880">
    <property type="term" value="P:adenylate cyclase-activating adrenergic receptor signaling pathway"/>
    <property type="evidence" value="ECO:0007669"/>
    <property type="project" value="TreeGrafter"/>
</dbReference>
<evidence type="ECO:0000256" key="3">
    <source>
        <dbReference type="ARBA" id="ARBA00022475"/>
    </source>
</evidence>
<feature type="region of interest" description="Disordered" evidence="11">
    <location>
        <begin position="279"/>
        <end position="343"/>
    </location>
</feature>
<keyword evidence="6 10" id="KW-0297">G-protein coupled receptor</keyword>
<evidence type="ECO:0000256" key="10">
    <source>
        <dbReference type="RuleBase" id="RU000688"/>
    </source>
</evidence>
<comment type="caution">
    <text evidence="14">The sequence shown here is derived from an EMBL/GenBank/DDBJ whole genome shotgun (WGS) entry which is preliminary data.</text>
</comment>
<sequence length="433" mass="46971">MNATGLLPAALDYAAGLGAGPGYATSSAAANWTSLDWNSTADWNRTELGGGGAGWQEIARERSALAVLLLLFSVATVFGNALVVAAVVRERYLHTATNYFVTSLAVADCLVGFVVMPFSAVYEVVENQWLFGTDWCDVWRSLDVLFSTASILNLCVISLDRYWAITDPFTYPTKMTRRRALYLIAAVWAASGAISFPAIVWWRAARSEEVPPLKCPFTDSLTYLLFSSTISFYLPLFVMVFTYYRIYRAAVIQTRSLKLGSKQVMMASGELELTLRIHRGGTGSSGGSSGGAAQQRPSQSHAYQSSTSTPEEPLADIEDPLTPSPHNGLSRHGGGGGGSGSAGHSKNLGKNFSISRKLAKFAKEKKAAKTLGIVMGVFIVCWLPFFVVNLLSGFCPACIVNEQLVSAIVTWLGWINSGMNPVIYACWSRDFRR</sequence>
<protein>
    <recommendedName>
        <fullName evidence="13">G-protein coupled receptors family 1 profile domain-containing protein</fullName>
    </recommendedName>
</protein>
<feature type="transmembrane region" description="Helical" evidence="12">
    <location>
        <begin position="64"/>
        <end position="87"/>
    </location>
</feature>
<dbReference type="CDD" id="cd15067">
    <property type="entry name" value="7tmA_Dop1R2-like"/>
    <property type="match status" value="1"/>
</dbReference>
<evidence type="ECO:0000256" key="8">
    <source>
        <dbReference type="ARBA" id="ARBA00023170"/>
    </source>
</evidence>
<feature type="transmembrane region" description="Helical" evidence="12">
    <location>
        <begin position="138"/>
        <end position="159"/>
    </location>
</feature>
<dbReference type="SUPFAM" id="SSF81321">
    <property type="entry name" value="Family A G protein-coupled receptor-like"/>
    <property type="match status" value="1"/>
</dbReference>
<evidence type="ECO:0000313" key="15">
    <source>
        <dbReference type="Proteomes" id="UP001075354"/>
    </source>
</evidence>
<organism evidence="14 15">
    <name type="scientific">Megalurothrips usitatus</name>
    <name type="common">bean blossom thrips</name>
    <dbReference type="NCBI Taxonomy" id="439358"/>
    <lineage>
        <taxon>Eukaryota</taxon>
        <taxon>Metazoa</taxon>
        <taxon>Ecdysozoa</taxon>
        <taxon>Arthropoda</taxon>
        <taxon>Hexapoda</taxon>
        <taxon>Insecta</taxon>
        <taxon>Pterygota</taxon>
        <taxon>Neoptera</taxon>
        <taxon>Paraneoptera</taxon>
        <taxon>Thysanoptera</taxon>
        <taxon>Terebrantia</taxon>
        <taxon>Thripoidea</taxon>
        <taxon>Thripidae</taxon>
        <taxon>Megalurothrips</taxon>
    </lineage>
</organism>
<keyword evidence="5 12" id="KW-1133">Transmembrane helix</keyword>
<dbReference type="Gene3D" id="1.20.1070.10">
    <property type="entry name" value="Rhodopsin 7-helix transmembrane proteins"/>
    <property type="match status" value="1"/>
</dbReference>
<dbReference type="PROSITE" id="PS00237">
    <property type="entry name" value="G_PROTEIN_RECEP_F1_1"/>
    <property type="match status" value="1"/>
</dbReference>
<feature type="compositionally biased region" description="Gly residues" evidence="11">
    <location>
        <begin position="280"/>
        <end position="290"/>
    </location>
</feature>